<dbReference type="Gene3D" id="3.40.50.720">
    <property type="entry name" value="NAD(P)-binding Rossmann-like Domain"/>
    <property type="match status" value="1"/>
</dbReference>
<protein>
    <submittedName>
        <fullName evidence="3">Flagellar biosynthesis protein FlgA</fullName>
    </submittedName>
</protein>
<dbReference type="InterPro" id="IPR013974">
    <property type="entry name" value="SAF"/>
</dbReference>
<reference evidence="4" key="1">
    <citation type="submission" date="2023-07" db="EMBL/GenBank/DDBJ databases">
        <title>Paracoccus sp. MBLB3053 whole genome sequence.</title>
        <authorList>
            <person name="Hwang C.Y."/>
            <person name="Cho E.-S."/>
            <person name="Seo M.-J."/>
        </authorList>
    </citation>
    <scope>NUCLEOTIDE SEQUENCE [LARGE SCALE GENOMIC DNA]</scope>
    <source>
        <strain evidence="4">MBLB3053</strain>
    </source>
</reference>
<dbReference type="PANTHER" id="PTHR37850">
    <property type="entry name" value="STRU PROTEIN"/>
    <property type="match status" value="1"/>
</dbReference>
<proteinExistence type="predicted"/>
<evidence type="ECO:0000313" key="3">
    <source>
        <dbReference type="EMBL" id="MDS9469967.1"/>
    </source>
</evidence>
<keyword evidence="3" id="KW-0969">Cilium</keyword>
<feature type="domain" description="SAF" evidence="1">
    <location>
        <begin position="377"/>
        <end position="441"/>
    </location>
</feature>
<gene>
    <name evidence="3" type="ORF">RGQ15_20670</name>
</gene>
<keyword evidence="3" id="KW-0966">Cell projection</keyword>
<keyword evidence="3" id="KW-0282">Flagellum</keyword>
<dbReference type="EMBL" id="JAVQLW010000005">
    <property type="protein sequence ID" value="MDS9469967.1"/>
    <property type="molecule type" value="Genomic_DNA"/>
</dbReference>
<dbReference type="Proteomes" id="UP001269144">
    <property type="component" value="Unassembled WGS sequence"/>
</dbReference>
<name>A0ABU2HYZ9_9RHOB</name>
<dbReference type="PANTHER" id="PTHR37850:SF3">
    <property type="entry name" value="BLR7815 PROTEIN"/>
    <property type="match status" value="1"/>
</dbReference>
<organism evidence="3 4">
    <name type="scientific">Paracoccus aurantius</name>
    <dbReference type="NCBI Taxonomy" id="3073814"/>
    <lineage>
        <taxon>Bacteria</taxon>
        <taxon>Pseudomonadati</taxon>
        <taxon>Pseudomonadota</taxon>
        <taxon>Alphaproteobacteria</taxon>
        <taxon>Rhodobacterales</taxon>
        <taxon>Paracoccaceae</taxon>
        <taxon>Paracoccus</taxon>
    </lineage>
</organism>
<evidence type="ECO:0000259" key="2">
    <source>
        <dbReference type="Pfam" id="PF21135"/>
    </source>
</evidence>
<dbReference type="RefSeq" id="WP_311162750.1">
    <property type="nucleotide sequence ID" value="NZ_JAVQLW010000005.1"/>
</dbReference>
<dbReference type="InterPro" id="IPR048423">
    <property type="entry name" value="DRL_cat"/>
</dbReference>
<evidence type="ECO:0000259" key="1">
    <source>
        <dbReference type="Pfam" id="PF08666"/>
    </source>
</evidence>
<evidence type="ECO:0000313" key="4">
    <source>
        <dbReference type="Proteomes" id="UP001269144"/>
    </source>
</evidence>
<dbReference type="Pfam" id="PF21135">
    <property type="entry name" value="DRL_cat"/>
    <property type="match status" value="1"/>
</dbReference>
<dbReference type="SUPFAM" id="SSF51735">
    <property type="entry name" value="NAD(P)-binding Rossmann-fold domains"/>
    <property type="match status" value="1"/>
</dbReference>
<accession>A0ABU2HYZ9</accession>
<dbReference type="Pfam" id="PF08666">
    <property type="entry name" value="SAF"/>
    <property type="match status" value="1"/>
</dbReference>
<feature type="domain" description="Oxidoreductase DRL-like catalytic" evidence="2">
    <location>
        <begin position="242"/>
        <end position="349"/>
    </location>
</feature>
<dbReference type="InterPro" id="IPR036291">
    <property type="entry name" value="NAD(P)-bd_dom_sf"/>
</dbReference>
<keyword evidence="4" id="KW-1185">Reference proteome</keyword>
<sequence length="475" mass="49884">MNYLRYFAGREDRLVECAIVGTGGFGRSFLAQARHVRGLSCRIAVDRDAAVAARALVSVGIEPDRIAQCADRGAALAAWRAGKAVAVADLALVIDLPFEVLLEATGNPEAGARHARMAVEAARHVVMVTKETDSVVGPVLARMAAERGRVVTPVDGDQPSLLIGLATWAEVVGLTVIGAGKSSEYDFVFDPAQGTIASNGRVIPAVGFADWLSADGRPWPEVAAARARIAAELPQRAVPDLCEMTLVANALGLAPDRSDLHAPIARITEIADLICGEGDGGLLQGRGQLDVFHCLRLPGEPSFAGGVFVTVRCEDDESWAMLRDKGHVVARNGRTAMLGLPRHLLGLEAATTVFEAALLGCSSGGVAPRQVIDLTAHADRDLAAGTVLHAKGHHHSIEGVSGRMTPAAALGDDVPIPYYLAAGRPLTRNVAAGRPILCSDVALDEGSSLMALRRLQDRWMAEDGPVRSGTETVSA</sequence>
<comment type="caution">
    <text evidence="3">The sequence shown here is derived from an EMBL/GenBank/DDBJ whole genome shotgun (WGS) entry which is preliminary data.</text>
</comment>